<proteinExistence type="predicted"/>
<sequence length="57" mass="6620">MMQLEASARYFGPQFRKIPKYAKRYTKRNIKKNIGRGGLSRAAVSMLTQHKEFVQTS</sequence>
<name>A0A2P2NBH1_RHIMU</name>
<dbReference type="AlphaFoldDB" id="A0A2P2NBH1"/>
<organism evidence="1">
    <name type="scientific">Rhizophora mucronata</name>
    <name type="common">Asiatic mangrove</name>
    <dbReference type="NCBI Taxonomy" id="61149"/>
    <lineage>
        <taxon>Eukaryota</taxon>
        <taxon>Viridiplantae</taxon>
        <taxon>Streptophyta</taxon>
        <taxon>Embryophyta</taxon>
        <taxon>Tracheophyta</taxon>
        <taxon>Spermatophyta</taxon>
        <taxon>Magnoliopsida</taxon>
        <taxon>eudicotyledons</taxon>
        <taxon>Gunneridae</taxon>
        <taxon>Pentapetalae</taxon>
        <taxon>rosids</taxon>
        <taxon>fabids</taxon>
        <taxon>Malpighiales</taxon>
        <taxon>Rhizophoraceae</taxon>
        <taxon>Rhizophora</taxon>
    </lineage>
</organism>
<evidence type="ECO:0000313" key="1">
    <source>
        <dbReference type="EMBL" id="MBX39824.1"/>
    </source>
</evidence>
<dbReference type="EMBL" id="GGEC01059340">
    <property type="protein sequence ID" value="MBX39824.1"/>
    <property type="molecule type" value="Transcribed_RNA"/>
</dbReference>
<accession>A0A2P2NBH1</accession>
<reference evidence="1" key="1">
    <citation type="submission" date="2018-02" db="EMBL/GenBank/DDBJ databases">
        <title>Rhizophora mucronata_Transcriptome.</title>
        <authorList>
            <person name="Meera S.P."/>
            <person name="Sreeshan A."/>
            <person name="Augustine A."/>
        </authorList>
    </citation>
    <scope>NUCLEOTIDE SEQUENCE</scope>
    <source>
        <tissue evidence="1">Leaf</tissue>
    </source>
</reference>
<protein>
    <submittedName>
        <fullName evidence="1">Uncharacterized protein</fullName>
    </submittedName>
</protein>